<evidence type="ECO:0000256" key="4">
    <source>
        <dbReference type="ARBA" id="ARBA00022519"/>
    </source>
</evidence>
<protein>
    <recommendedName>
        <fullName evidence="8">UPF0056 inner membrane protein</fullName>
    </recommendedName>
</protein>
<dbReference type="RefSeq" id="WP_014403581.1">
    <property type="nucleotide sequence ID" value="NC_017033.1"/>
</dbReference>
<evidence type="ECO:0000313" key="9">
    <source>
        <dbReference type="EMBL" id="AFC86578.1"/>
    </source>
</evidence>
<keyword evidence="5 8" id="KW-0812">Transmembrane</keyword>
<feature type="transmembrane region" description="Helical" evidence="8">
    <location>
        <begin position="44"/>
        <end position="62"/>
    </location>
</feature>
<gene>
    <name evidence="9" type="ordered locus">Fraau_2196</name>
</gene>
<reference evidence="9" key="1">
    <citation type="submission" date="2012-02" db="EMBL/GenBank/DDBJ databases">
        <title>The complete genome of Frateuria aurantia DSM 6220.</title>
        <authorList>
            <consortium name="US DOE Joint Genome Institute (JGI-PGF)"/>
            <person name="Lucas S."/>
            <person name="Copeland A."/>
            <person name="Lapidus A."/>
            <person name="Glavina del Rio T."/>
            <person name="Dalin E."/>
            <person name="Tice H."/>
            <person name="Bruce D."/>
            <person name="Goodwin L."/>
            <person name="Pitluck S."/>
            <person name="Peters L."/>
            <person name="Ovchinnikova G."/>
            <person name="Teshima H."/>
            <person name="Kyrpides N."/>
            <person name="Mavromatis K."/>
            <person name="Ivanova N."/>
            <person name="Brettin T."/>
            <person name="Detter J.C."/>
            <person name="Han C."/>
            <person name="Larimer F."/>
            <person name="Land M."/>
            <person name="Hauser L."/>
            <person name="Markowitz V."/>
            <person name="Cheng J.-F."/>
            <person name="Hugenholtz P."/>
            <person name="Woyke T."/>
            <person name="Wu D."/>
            <person name="Brambilla E."/>
            <person name="Klenk H.-P."/>
            <person name="Eisen J.A."/>
        </authorList>
    </citation>
    <scope>NUCLEOTIDE SEQUENCE</scope>
    <source>
        <strain evidence="9">DSM 6220</strain>
    </source>
</reference>
<feature type="transmembrane region" description="Helical" evidence="8">
    <location>
        <begin position="144"/>
        <end position="165"/>
    </location>
</feature>
<proteinExistence type="inferred from homology"/>
<organism evidence="9 10">
    <name type="scientific">Frateuria aurantia (strain ATCC 33424 / DSM 6220 / KCTC 2777 / LMG 1558 / NBRC 3245 / NCIMB 13370)</name>
    <name type="common">Acetobacter aurantius</name>
    <dbReference type="NCBI Taxonomy" id="767434"/>
    <lineage>
        <taxon>Bacteria</taxon>
        <taxon>Pseudomonadati</taxon>
        <taxon>Pseudomonadota</taxon>
        <taxon>Gammaproteobacteria</taxon>
        <taxon>Lysobacterales</taxon>
        <taxon>Rhodanobacteraceae</taxon>
        <taxon>Frateuria</taxon>
    </lineage>
</organism>
<dbReference type="NCBIfam" id="NF008228">
    <property type="entry name" value="PRK10995.1"/>
    <property type="match status" value="1"/>
</dbReference>
<dbReference type="HOGENOM" id="CLU_079909_2_0_6"/>
<evidence type="ECO:0000256" key="3">
    <source>
        <dbReference type="ARBA" id="ARBA00022475"/>
    </source>
</evidence>
<dbReference type="Pfam" id="PF01914">
    <property type="entry name" value="MarC"/>
    <property type="match status" value="1"/>
</dbReference>
<sequence length="212" mass="22314">MMAFLSMVGVGLIGLLPLANPLTSVIVLLGIGSHLEPAERNRQVLQASVYVFLILLISFYAGQAILNLFAISLPGLRIAGGLIVGHIGFQMLFPKDALDSGTPRQGGSQSIAFVPLAMPTTAGPGTIAFIISASATVPAHVPTWMFQSAAVTSFALTGLICWLVLRAANPIMRMLGHSGIDAISRLMGFILVCMGVQFVINGIEQVYHGLQG</sequence>
<comment type="subcellular location">
    <subcellularLocation>
        <location evidence="1 8">Cell inner membrane</location>
        <topology evidence="1 8">Multi-pass membrane protein</topology>
    </subcellularLocation>
</comment>
<dbReference type="KEGG" id="fau:Fraau_2196"/>
<keyword evidence="3" id="KW-1003">Cell membrane</keyword>
<evidence type="ECO:0000313" key="10">
    <source>
        <dbReference type="Proteomes" id="UP000005234"/>
    </source>
</evidence>
<keyword evidence="7 8" id="KW-0472">Membrane</keyword>
<evidence type="ECO:0000256" key="6">
    <source>
        <dbReference type="ARBA" id="ARBA00022989"/>
    </source>
</evidence>
<dbReference type="PANTHER" id="PTHR33508:SF2">
    <property type="entry name" value="UPF0056 INNER MEMBRANE PROTEIN MARC"/>
    <property type="match status" value="1"/>
</dbReference>
<dbReference type="OrthoDB" id="21094at2"/>
<evidence type="ECO:0000256" key="5">
    <source>
        <dbReference type="ARBA" id="ARBA00022692"/>
    </source>
</evidence>
<comment type="similarity">
    <text evidence="2 8">Belongs to the UPF0056 (MarC) family.</text>
</comment>
<dbReference type="NCBIfam" id="TIGR00427">
    <property type="entry name" value="NAAT family transporter"/>
    <property type="match status" value="1"/>
</dbReference>
<feature type="transmembrane region" description="Helical" evidence="8">
    <location>
        <begin position="110"/>
        <end position="132"/>
    </location>
</feature>
<dbReference type="eggNOG" id="COG2095">
    <property type="taxonomic scope" value="Bacteria"/>
</dbReference>
<dbReference type="STRING" id="767434.Fraau_2196"/>
<dbReference type="PANTHER" id="PTHR33508">
    <property type="entry name" value="UPF0056 MEMBRANE PROTEIN YHCE"/>
    <property type="match status" value="1"/>
</dbReference>
<keyword evidence="4" id="KW-0997">Cell inner membrane</keyword>
<keyword evidence="10" id="KW-1185">Reference proteome</keyword>
<keyword evidence="6 8" id="KW-1133">Transmembrane helix</keyword>
<dbReference type="AlphaFoldDB" id="H8L4M3"/>
<evidence type="ECO:0000256" key="2">
    <source>
        <dbReference type="ARBA" id="ARBA00009784"/>
    </source>
</evidence>
<dbReference type="Proteomes" id="UP000005234">
    <property type="component" value="Chromosome"/>
</dbReference>
<evidence type="ECO:0000256" key="7">
    <source>
        <dbReference type="ARBA" id="ARBA00023136"/>
    </source>
</evidence>
<dbReference type="InterPro" id="IPR002771">
    <property type="entry name" value="Multi_antbiot-R_MarC"/>
</dbReference>
<feature type="transmembrane region" description="Helical" evidence="8">
    <location>
        <begin position="186"/>
        <end position="203"/>
    </location>
</feature>
<evidence type="ECO:0000256" key="8">
    <source>
        <dbReference type="RuleBase" id="RU362048"/>
    </source>
</evidence>
<feature type="transmembrane region" description="Helical" evidence="8">
    <location>
        <begin position="68"/>
        <end position="89"/>
    </location>
</feature>
<evidence type="ECO:0000256" key="1">
    <source>
        <dbReference type="ARBA" id="ARBA00004429"/>
    </source>
</evidence>
<feature type="transmembrane region" description="Helical" evidence="8">
    <location>
        <begin position="12"/>
        <end position="32"/>
    </location>
</feature>
<dbReference type="GO" id="GO:0005886">
    <property type="term" value="C:plasma membrane"/>
    <property type="evidence" value="ECO:0007669"/>
    <property type="project" value="UniProtKB-SubCell"/>
</dbReference>
<name>H8L4M3_FRAAD</name>
<dbReference type="EMBL" id="CP003350">
    <property type="protein sequence ID" value="AFC86578.1"/>
    <property type="molecule type" value="Genomic_DNA"/>
</dbReference>
<accession>H8L4M3</accession>